<evidence type="ECO:0000256" key="4">
    <source>
        <dbReference type="ARBA" id="ARBA00016902"/>
    </source>
</evidence>
<dbReference type="HAMAP" id="MF_00303">
    <property type="entry name" value="Trigger_factor_Tig"/>
    <property type="match status" value="1"/>
</dbReference>
<dbReference type="InterPro" id="IPR008880">
    <property type="entry name" value="Trigger_fac_C"/>
</dbReference>
<keyword evidence="9" id="KW-0132">Cell division</keyword>
<feature type="region of interest" description="Disordered" evidence="10">
    <location>
        <begin position="472"/>
        <end position="504"/>
    </location>
</feature>
<evidence type="ECO:0000313" key="13">
    <source>
        <dbReference type="EMBL" id="TWT92284.1"/>
    </source>
</evidence>
<keyword evidence="9" id="KW-0131">Cell cycle</keyword>
<dbReference type="GO" id="GO:0043022">
    <property type="term" value="F:ribosome binding"/>
    <property type="evidence" value="ECO:0007669"/>
    <property type="project" value="TreeGrafter"/>
</dbReference>
<name>A0A5C5ZXC6_9BACT</name>
<dbReference type="GO" id="GO:0051301">
    <property type="term" value="P:cell division"/>
    <property type="evidence" value="ECO:0007669"/>
    <property type="project" value="UniProtKB-KW"/>
</dbReference>
<dbReference type="InterPro" id="IPR027304">
    <property type="entry name" value="Trigger_fact/SurA_dom_sf"/>
</dbReference>
<dbReference type="InterPro" id="IPR008881">
    <property type="entry name" value="Trigger_fac_ribosome-bd_bac"/>
</dbReference>
<evidence type="ECO:0000313" key="14">
    <source>
        <dbReference type="Proteomes" id="UP000316213"/>
    </source>
</evidence>
<evidence type="ECO:0000256" key="1">
    <source>
        <dbReference type="ARBA" id="ARBA00000971"/>
    </source>
</evidence>
<comment type="function">
    <text evidence="9">Involved in protein export. Acts as a chaperone by maintaining the newly synthesized protein in an open conformation. Functions as a peptidyl-prolyl cis-trans isomerase.</text>
</comment>
<dbReference type="GO" id="GO:0015031">
    <property type="term" value="P:protein transport"/>
    <property type="evidence" value="ECO:0007669"/>
    <property type="project" value="UniProtKB-UniRule"/>
</dbReference>
<comment type="caution">
    <text evidence="13">The sequence shown here is derived from an EMBL/GenBank/DDBJ whole genome shotgun (WGS) entry which is preliminary data.</text>
</comment>
<feature type="domain" description="Trigger factor ribosome-binding bacterial" evidence="11">
    <location>
        <begin position="24"/>
        <end position="167"/>
    </location>
</feature>
<sequence>MSTSVENELTAGDTPPEKAALQLQVTVEKPHSCLREVIVSIPRGEVDRYLKEAFDELVTDAQVPGFRAGRAPRKLVEKQFKERIHERVKGSLLMDSLSQVTEEAEFSAIGEPDFDYESIELPDEGEFKYQFKIEVRPEFQTPSWRGLSLTKPVETIEESDVDVAMQRVLGRYATLEASDAPAELGDKLLVTCVFKDGDKKLSEMDEERVTLANRLSLSDGVCENFGELMSGCSEGDTITGKVKLSAGHANEELQGKEVDATFTVVEVLKQELPKLTPEFLDELGEFESEQELRDFVRISLERQVNFRTEQALRTEIVGQLLASAEFDLPPTLVRRQTRRELDRKVIEFRRSGFDEDTIRRFVNANRQNLQAGTEASLREHFILEQIAEDEKIDALPEEYEAEIALIAEQSDESPRRIRARFEKTGQMDGLRNQIVERKVIDSIVAAANVTEEPVTKKAESKDEEFAIYHEVITTRDHDAIPEAKYDDNTPKGAGSEPEIEKEKD</sequence>
<gene>
    <name evidence="9 13" type="primary">tig</name>
    <name evidence="13" type="ORF">Pla100_48230</name>
</gene>
<reference evidence="13 14" key="1">
    <citation type="submission" date="2019-02" db="EMBL/GenBank/DDBJ databases">
        <title>Deep-cultivation of Planctomycetes and their phenomic and genomic characterization uncovers novel biology.</title>
        <authorList>
            <person name="Wiegand S."/>
            <person name="Jogler M."/>
            <person name="Boedeker C."/>
            <person name="Pinto D."/>
            <person name="Vollmers J."/>
            <person name="Rivas-Marin E."/>
            <person name="Kohn T."/>
            <person name="Peeters S.H."/>
            <person name="Heuer A."/>
            <person name="Rast P."/>
            <person name="Oberbeckmann S."/>
            <person name="Bunk B."/>
            <person name="Jeske O."/>
            <person name="Meyerdierks A."/>
            <person name="Storesund J.E."/>
            <person name="Kallscheuer N."/>
            <person name="Luecker S."/>
            <person name="Lage O.M."/>
            <person name="Pohl T."/>
            <person name="Merkel B.J."/>
            <person name="Hornburger P."/>
            <person name="Mueller R.-W."/>
            <person name="Bruemmer F."/>
            <person name="Labrenz M."/>
            <person name="Spormann A.M."/>
            <person name="Op Den Camp H."/>
            <person name="Overmann J."/>
            <person name="Amann R."/>
            <person name="Jetten M.S.M."/>
            <person name="Mascher T."/>
            <person name="Medema M.H."/>
            <person name="Devos D.P."/>
            <person name="Kaster A.-K."/>
            <person name="Ovreas L."/>
            <person name="Rohde M."/>
            <person name="Galperin M.Y."/>
            <person name="Jogler C."/>
        </authorList>
    </citation>
    <scope>NUCLEOTIDE SEQUENCE [LARGE SCALE GENOMIC DNA]</scope>
    <source>
        <strain evidence="13 14">Pla100</strain>
    </source>
</reference>
<dbReference type="Pfam" id="PF05698">
    <property type="entry name" value="Trigger_C"/>
    <property type="match status" value="1"/>
</dbReference>
<evidence type="ECO:0000256" key="7">
    <source>
        <dbReference type="ARBA" id="ARBA00023235"/>
    </source>
</evidence>
<dbReference type="Proteomes" id="UP000316213">
    <property type="component" value="Unassembled WGS sequence"/>
</dbReference>
<feature type="compositionally biased region" description="Basic and acidic residues" evidence="10">
    <location>
        <begin position="472"/>
        <end position="489"/>
    </location>
</feature>
<keyword evidence="9" id="KW-0963">Cytoplasm</keyword>
<dbReference type="InterPro" id="IPR037041">
    <property type="entry name" value="Trigger_fac_C_sf"/>
</dbReference>
<dbReference type="InterPro" id="IPR046357">
    <property type="entry name" value="PPIase_dom_sf"/>
</dbReference>
<comment type="similarity">
    <text evidence="2 9">Belongs to the FKBP-type PPIase family. Tig subfamily.</text>
</comment>
<evidence type="ECO:0000256" key="3">
    <source>
        <dbReference type="ARBA" id="ARBA00013194"/>
    </source>
</evidence>
<dbReference type="GO" id="GO:0044183">
    <property type="term" value="F:protein folding chaperone"/>
    <property type="evidence" value="ECO:0007669"/>
    <property type="project" value="TreeGrafter"/>
</dbReference>
<dbReference type="RefSeq" id="WP_146580628.1">
    <property type="nucleotide sequence ID" value="NZ_SJPM01000012.1"/>
</dbReference>
<evidence type="ECO:0000256" key="5">
    <source>
        <dbReference type="ARBA" id="ARBA00023110"/>
    </source>
</evidence>
<proteinExistence type="inferred from homology"/>
<accession>A0A5C5ZXC6</accession>
<dbReference type="GO" id="GO:0051083">
    <property type="term" value="P:'de novo' cotranslational protein folding"/>
    <property type="evidence" value="ECO:0007669"/>
    <property type="project" value="TreeGrafter"/>
</dbReference>
<keyword evidence="14" id="KW-1185">Reference proteome</keyword>
<dbReference type="SUPFAM" id="SSF54534">
    <property type="entry name" value="FKBP-like"/>
    <property type="match status" value="1"/>
</dbReference>
<dbReference type="Gene3D" id="1.10.3120.10">
    <property type="entry name" value="Trigger factor, C-terminal domain"/>
    <property type="match status" value="1"/>
</dbReference>
<dbReference type="SUPFAM" id="SSF102735">
    <property type="entry name" value="Trigger factor ribosome-binding domain"/>
    <property type="match status" value="1"/>
</dbReference>
<evidence type="ECO:0000256" key="10">
    <source>
        <dbReference type="SAM" id="MobiDB-lite"/>
    </source>
</evidence>
<dbReference type="FunFam" id="3.30.70.1050:FF:000006">
    <property type="entry name" value="Trigger factor"/>
    <property type="match status" value="1"/>
</dbReference>
<dbReference type="GO" id="GO:0043335">
    <property type="term" value="P:protein unfolding"/>
    <property type="evidence" value="ECO:0007669"/>
    <property type="project" value="TreeGrafter"/>
</dbReference>
<dbReference type="PANTHER" id="PTHR30560:SF3">
    <property type="entry name" value="TRIGGER FACTOR-LIKE PROTEIN TIG, CHLOROPLASTIC"/>
    <property type="match status" value="1"/>
</dbReference>
<keyword evidence="7 9" id="KW-0413">Isomerase</keyword>
<keyword evidence="5 9" id="KW-0697">Rotamase</keyword>
<dbReference type="EMBL" id="SJPM01000012">
    <property type="protein sequence ID" value="TWT92284.1"/>
    <property type="molecule type" value="Genomic_DNA"/>
</dbReference>
<evidence type="ECO:0000256" key="9">
    <source>
        <dbReference type="HAMAP-Rule" id="MF_00303"/>
    </source>
</evidence>
<organism evidence="13 14">
    <name type="scientific">Neorhodopirellula pilleata</name>
    <dbReference type="NCBI Taxonomy" id="2714738"/>
    <lineage>
        <taxon>Bacteria</taxon>
        <taxon>Pseudomonadati</taxon>
        <taxon>Planctomycetota</taxon>
        <taxon>Planctomycetia</taxon>
        <taxon>Pirellulales</taxon>
        <taxon>Pirellulaceae</taxon>
        <taxon>Neorhodopirellula</taxon>
    </lineage>
</organism>
<comment type="domain">
    <text evidence="9">Consists of 3 domains; the N-terminus binds the ribosome, the middle domain has PPIase activity, while the C-terminus has intrinsic chaperone activity on its own.</text>
</comment>
<comment type="subcellular location">
    <subcellularLocation>
        <location evidence="9">Cytoplasm</location>
    </subcellularLocation>
    <text evidence="9">About half TF is bound to the ribosome near the polypeptide exit tunnel while the other half is free in the cytoplasm.</text>
</comment>
<dbReference type="Gene3D" id="3.10.50.40">
    <property type="match status" value="1"/>
</dbReference>
<feature type="domain" description="Trigger factor C-terminal" evidence="12">
    <location>
        <begin position="290"/>
        <end position="444"/>
    </location>
</feature>
<evidence type="ECO:0000256" key="6">
    <source>
        <dbReference type="ARBA" id="ARBA00023186"/>
    </source>
</evidence>
<dbReference type="SUPFAM" id="SSF109998">
    <property type="entry name" value="Triger factor/SurA peptide-binding domain-like"/>
    <property type="match status" value="1"/>
</dbReference>
<dbReference type="OrthoDB" id="9767721at2"/>
<dbReference type="EC" id="5.2.1.8" evidence="3 9"/>
<evidence type="ECO:0000259" key="12">
    <source>
        <dbReference type="Pfam" id="PF05698"/>
    </source>
</evidence>
<dbReference type="Pfam" id="PF05697">
    <property type="entry name" value="Trigger_N"/>
    <property type="match status" value="1"/>
</dbReference>
<keyword evidence="6 9" id="KW-0143">Chaperone</keyword>
<evidence type="ECO:0000259" key="11">
    <source>
        <dbReference type="Pfam" id="PF05697"/>
    </source>
</evidence>
<protein>
    <recommendedName>
        <fullName evidence="4 9">Trigger factor</fullName>
        <shortName evidence="9">TF</shortName>
        <ecNumber evidence="3 9">5.2.1.8</ecNumber>
    </recommendedName>
    <alternativeName>
        <fullName evidence="8 9">PPIase</fullName>
    </alternativeName>
</protein>
<dbReference type="GO" id="GO:0003755">
    <property type="term" value="F:peptidyl-prolyl cis-trans isomerase activity"/>
    <property type="evidence" value="ECO:0007669"/>
    <property type="project" value="UniProtKB-UniRule"/>
</dbReference>
<comment type="catalytic activity">
    <reaction evidence="1 9">
        <text>[protein]-peptidylproline (omega=180) = [protein]-peptidylproline (omega=0)</text>
        <dbReference type="Rhea" id="RHEA:16237"/>
        <dbReference type="Rhea" id="RHEA-COMP:10747"/>
        <dbReference type="Rhea" id="RHEA-COMP:10748"/>
        <dbReference type="ChEBI" id="CHEBI:83833"/>
        <dbReference type="ChEBI" id="CHEBI:83834"/>
        <dbReference type="EC" id="5.2.1.8"/>
    </reaction>
</comment>
<dbReference type="NCBIfam" id="TIGR00115">
    <property type="entry name" value="tig"/>
    <property type="match status" value="1"/>
</dbReference>
<dbReference type="AlphaFoldDB" id="A0A5C5ZXC6"/>
<dbReference type="GO" id="GO:0005737">
    <property type="term" value="C:cytoplasm"/>
    <property type="evidence" value="ECO:0007669"/>
    <property type="project" value="UniProtKB-SubCell"/>
</dbReference>
<dbReference type="Gene3D" id="3.30.70.1050">
    <property type="entry name" value="Trigger factor ribosome-binding domain"/>
    <property type="match status" value="1"/>
</dbReference>
<dbReference type="PANTHER" id="PTHR30560">
    <property type="entry name" value="TRIGGER FACTOR CHAPERONE AND PEPTIDYL-PROLYL CIS/TRANS ISOMERASE"/>
    <property type="match status" value="1"/>
</dbReference>
<dbReference type="InterPro" id="IPR036611">
    <property type="entry name" value="Trigger_fac_ribosome-bd_sf"/>
</dbReference>
<evidence type="ECO:0000256" key="2">
    <source>
        <dbReference type="ARBA" id="ARBA00005464"/>
    </source>
</evidence>
<dbReference type="InterPro" id="IPR005215">
    <property type="entry name" value="Trig_fac"/>
</dbReference>
<evidence type="ECO:0000256" key="8">
    <source>
        <dbReference type="ARBA" id="ARBA00029986"/>
    </source>
</evidence>